<proteinExistence type="predicted"/>
<feature type="compositionally biased region" description="Low complexity" evidence="2">
    <location>
        <begin position="557"/>
        <end position="586"/>
    </location>
</feature>
<evidence type="ECO:0000313" key="5">
    <source>
        <dbReference type="Proteomes" id="UP001465755"/>
    </source>
</evidence>
<gene>
    <name evidence="4" type="ORF">WJX73_001724</name>
</gene>
<feature type="transmembrane region" description="Helical" evidence="3">
    <location>
        <begin position="24"/>
        <end position="44"/>
    </location>
</feature>
<evidence type="ECO:0000256" key="3">
    <source>
        <dbReference type="SAM" id="Phobius"/>
    </source>
</evidence>
<evidence type="ECO:0000313" key="4">
    <source>
        <dbReference type="EMBL" id="KAK9798190.1"/>
    </source>
</evidence>
<feature type="compositionally biased region" description="Polar residues" evidence="2">
    <location>
        <begin position="1197"/>
        <end position="1218"/>
    </location>
</feature>
<feature type="compositionally biased region" description="Low complexity" evidence="2">
    <location>
        <begin position="1174"/>
        <end position="1185"/>
    </location>
</feature>
<dbReference type="AlphaFoldDB" id="A0AAW1NZ12"/>
<sequence length="1256" mass="135801">MEVLEAVKKPEVYTMMVEGKGEPFVPIFAVASVAFGIVTSAFLLGTRPLSSTPNGAWDVPRDALVKCNFGPKKLLFFFRLYCCVHIFVVLASMLWQRGSIMMAFYTNWSWALEGVFFGLAAHQSYSVIFNKSKSRQRKFAANSQIPSHLTRLGYIVIAQFHILLAATIVVDLITWTLLWPMLRRSPNPARVAFFQEQLFSWTSYNTHGLNLVFIYIEFLLNTIPFQPYLMGWMGMYSSAYGLWAFSYYKIFNKWMYPFLDASRPGAVFVYFGLVCRNGRIVAIQLDTTGQIPLQGTLPAAIGNITFLRFLELSGNRISGTLPGSVAALPLQQLNLSFNDITGSLPSSWSNLTTASSVDLSSNNITGNYPLSWVAISNAANLTGNPICTNTLAQTPMGVCSGSQPPVPGMASNGAAAPPPPAPNNANQLQQGFGSFQMSTGINIAVSVVIASALLIALAAGYLRIKRQQQAHRAYLDTRTRVLQLADNDIWQPPPRNSFMGGDGDADDADKMPTMVLNPDGKEILIAAKDEPVFKDVSLHDGEEAGPAGASGTGGTGSDTAPAAAGQEAAQPAPAGPPGRRMGGAAQNNAPPDRGRELTSTWLRQWGQVDRIWAEHVAASLNAELDARRRQRRRPLPLYVVTLAQREDDPSSLDFYVQADEPPSPTLRRAQSMPSPAPPPPRVSKRRQRPCLSGDLRCTVLPSFSLSANICTFVETCKSIAGIASAMLWRLLIAALLLAAQQAIGQSLYGAVTDSGDEAAILAVQKALVASPGGHFLWNWQPGTDPCGLDPLVVEQCRTCAWRGIFCVGPRIVGLVLNTGVPPLLSGTLPAALGNITYLTFLDLSSNRIFGSLPDEMGSLQHLQYLNFSSNILTGGLPDTWSNLASNNIVDLDLSWNNITGRYPPSWGGLTEAANLTGNPVCTNSTTQTPPAACPPPQTSQTGPQNNNNPNNSLPTFGSFDMSTGINIAVSVVIASALLVALGFGYLRIKRQQQAHRAYLATRTRVLQIADDDDWQPPSNAYGGGMLLDESDPAGGHEAEKLPMLVLNPDHREILIASREDSYVQAAGTHARGRELTRQWLRQWARVDRIWAEHVAASLNAELDARRRQRRRPLPLYVVTLAQHEDDPSMVDFHVQADEPPSPTLRGPSAAAAPAPPPPRFAWLGRIGRTRRGETAPGASSSAPARAAERSARSATGNRTPQSRESLPHDSNLTRSHSAQPGAVVVELPQHAQGDARSVPSSPQRGAASTRDASTLV</sequence>
<comment type="caution">
    <text evidence="4">The sequence shown here is derived from an EMBL/GenBank/DDBJ whole genome shotgun (WGS) entry which is preliminary data.</text>
</comment>
<protein>
    <submittedName>
        <fullName evidence="4">Uncharacterized protein</fullName>
    </submittedName>
</protein>
<keyword evidence="3" id="KW-1133">Transmembrane helix</keyword>
<feature type="region of interest" description="Disordered" evidence="2">
    <location>
        <begin position="650"/>
        <end position="687"/>
    </location>
</feature>
<feature type="region of interest" description="Disordered" evidence="2">
    <location>
        <begin position="538"/>
        <end position="595"/>
    </location>
</feature>
<feature type="transmembrane region" description="Helical" evidence="3">
    <location>
        <begin position="965"/>
        <end position="986"/>
    </location>
</feature>
<organism evidence="4 5">
    <name type="scientific">Symbiochloris irregularis</name>
    <dbReference type="NCBI Taxonomy" id="706552"/>
    <lineage>
        <taxon>Eukaryota</taxon>
        <taxon>Viridiplantae</taxon>
        <taxon>Chlorophyta</taxon>
        <taxon>core chlorophytes</taxon>
        <taxon>Trebouxiophyceae</taxon>
        <taxon>Trebouxiales</taxon>
        <taxon>Trebouxiaceae</taxon>
        <taxon>Symbiochloris</taxon>
    </lineage>
</organism>
<comment type="subcellular location">
    <subcellularLocation>
        <location evidence="1">Cytoplasm</location>
        <location evidence="1">Cytoskeleton</location>
        <location evidence="1">Cilium axoneme</location>
    </subcellularLocation>
</comment>
<keyword evidence="3" id="KW-0472">Membrane</keyword>
<name>A0AAW1NZ12_9CHLO</name>
<dbReference type="Gene3D" id="3.80.10.10">
    <property type="entry name" value="Ribonuclease Inhibitor"/>
    <property type="match status" value="2"/>
</dbReference>
<feature type="region of interest" description="Disordered" evidence="2">
    <location>
        <begin position="1132"/>
        <end position="1256"/>
    </location>
</feature>
<feature type="region of interest" description="Disordered" evidence="2">
    <location>
        <begin position="920"/>
        <end position="955"/>
    </location>
</feature>
<dbReference type="SUPFAM" id="SSF52058">
    <property type="entry name" value="L domain-like"/>
    <property type="match status" value="2"/>
</dbReference>
<reference evidence="4 5" key="1">
    <citation type="journal article" date="2024" name="Nat. Commun.">
        <title>Phylogenomics reveals the evolutionary origins of lichenization in chlorophyte algae.</title>
        <authorList>
            <person name="Puginier C."/>
            <person name="Libourel C."/>
            <person name="Otte J."/>
            <person name="Skaloud P."/>
            <person name="Haon M."/>
            <person name="Grisel S."/>
            <person name="Petersen M."/>
            <person name="Berrin J.G."/>
            <person name="Delaux P.M."/>
            <person name="Dal Grande F."/>
            <person name="Keller J."/>
        </authorList>
    </citation>
    <scope>NUCLEOTIDE SEQUENCE [LARGE SCALE GENOMIC DNA]</scope>
    <source>
        <strain evidence="4 5">SAG 2036</strain>
    </source>
</reference>
<keyword evidence="3" id="KW-0812">Transmembrane</keyword>
<evidence type="ECO:0000256" key="1">
    <source>
        <dbReference type="ARBA" id="ARBA00004430"/>
    </source>
</evidence>
<dbReference type="Proteomes" id="UP001465755">
    <property type="component" value="Unassembled WGS sequence"/>
</dbReference>
<dbReference type="PANTHER" id="PTHR48010">
    <property type="entry name" value="OS05G0588300 PROTEIN"/>
    <property type="match status" value="1"/>
</dbReference>
<evidence type="ECO:0000256" key="2">
    <source>
        <dbReference type="SAM" id="MobiDB-lite"/>
    </source>
</evidence>
<accession>A0AAW1NZ12</accession>
<keyword evidence="5" id="KW-1185">Reference proteome</keyword>
<dbReference type="EMBL" id="JALJOQ010000099">
    <property type="protein sequence ID" value="KAK9798190.1"/>
    <property type="molecule type" value="Genomic_DNA"/>
</dbReference>
<feature type="region of interest" description="Disordered" evidence="2">
    <location>
        <begin position="403"/>
        <end position="428"/>
    </location>
</feature>
<feature type="transmembrane region" description="Helical" evidence="3">
    <location>
        <begin position="228"/>
        <end position="248"/>
    </location>
</feature>
<feature type="transmembrane region" description="Helical" evidence="3">
    <location>
        <begin position="152"/>
        <end position="178"/>
    </location>
</feature>
<dbReference type="GO" id="GO:0005930">
    <property type="term" value="C:axoneme"/>
    <property type="evidence" value="ECO:0007669"/>
    <property type="project" value="UniProtKB-SubCell"/>
</dbReference>
<dbReference type="PANTHER" id="PTHR48010:SF58">
    <property type="entry name" value="RECEPTOR PROTEIN KINASE-LIKE PROTEIN ZAR1"/>
    <property type="match status" value="1"/>
</dbReference>
<dbReference type="Pfam" id="PF00560">
    <property type="entry name" value="LRR_1"/>
    <property type="match status" value="5"/>
</dbReference>
<feature type="transmembrane region" description="Helical" evidence="3">
    <location>
        <begin position="76"/>
        <end position="96"/>
    </location>
</feature>
<feature type="transmembrane region" description="Helical" evidence="3">
    <location>
        <begin position="108"/>
        <end position="128"/>
    </location>
</feature>
<feature type="compositionally biased region" description="Low complexity" evidence="2">
    <location>
        <begin position="938"/>
        <end position="955"/>
    </location>
</feature>
<dbReference type="InterPro" id="IPR050994">
    <property type="entry name" value="At_inactive_RLKs"/>
</dbReference>
<dbReference type="InterPro" id="IPR032675">
    <property type="entry name" value="LRR_dom_sf"/>
</dbReference>
<feature type="transmembrane region" description="Helical" evidence="3">
    <location>
        <begin position="441"/>
        <end position="462"/>
    </location>
</feature>
<dbReference type="InterPro" id="IPR001611">
    <property type="entry name" value="Leu-rich_rpt"/>
</dbReference>